<organism evidence="1 2">
    <name type="scientific">Pseudomonas soli</name>
    <dbReference type="NCBI Taxonomy" id="1306993"/>
    <lineage>
        <taxon>Bacteria</taxon>
        <taxon>Pseudomonadati</taxon>
        <taxon>Pseudomonadota</taxon>
        <taxon>Gammaproteobacteria</taxon>
        <taxon>Pseudomonadales</taxon>
        <taxon>Pseudomonadaceae</taxon>
        <taxon>Pseudomonas</taxon>
    </lineage>
</organism>
<dbReference type="EMBL" id="CP083803">
    <property type="protein sequence ID" value="UXZ44235.1"/>
    <property type="molecule type" value="Genomic_DNA"/>
</dbReference>
<dbReference type="RefSeq" id="WP_263158571.1">
    <property type="nucleotide sequence ID" value="NZ_CP083803.1"/>
</dbReference>
<evidence type="ECO:0000313" key="1">
    <source>
        <dbReference type="EMBL" id="UXZ44235.1"/>
    </source>
</evidence>
<sequence length="136" mass="15972">MANPHLEYHLQLLHHLRTILAALGEAEQVPEESHALFLERFDELLTLLPQDPLQSQYLGQDLICQVIQRYPQIAHLVPRDLLWFFGGDCLHFMPDEELALYKELEERRYLAEQKGETFEWHLEKQRAQSANGDTSH</sequence>
<dbReference type="NCBIfam" id="NF041512">
    <property type="entry name" value="PA2817_fam"/>
    <property type="match status" value="1"/>
</dbReference>
<reference evidence="1" key="1">
    <citation type="submission" date="2021-08" db="EMBL/GenBank/DDBJ databases">
        <authorList>
            <person name="Yaryura P.M."/>
            <person name="Bianco M.I."/>
            <person name="Morais C."/>
            <person name="Setubal J.C."/>
        </authorList>
    </citation>
    <scope>NUCLEOTIDE SEQUENCE</scope>
    <source>
        <strain evidence="1">AP1</strain>
    </source>
</reference>
<protein>
    <submittedName>
        <fullName evidence="1">Dehydrogenase</fullName>
    </submittedName>
</protein>
<accession>A0AAJ5MIL0</accession>
<name>A0AAJ5MIL0_9PSED</name>
<dbReference type="Proteomes" id="UP001209279">
    <property type="component" value="Chromosome"/>
</dbReference>
<dbReference type="InterPro" id="IPR048156">
    <property type="entry name" value="PA2817-like"/>
</dbReference>
<dbReference type="AlphaFoldDB" id="A0AAJ5MIL0"/>
<proteinExistence type="predicted"/>
<evidence type="ECO:0000313" key="2">
    <source>
        <dbReference type="Proteomes" id="UP001209279"/>
    </source>
</evidence>
<gene>
    <name evidence="1" type="ORF">K7K07_19455</name>
</gene>